<proteinExistence type="predicted"/>
<dbReference type="EMBL" id="CAJVPY010010855">
    <property type="protein sequence ID" value="CAG8722330.1"/>
    <property type="molecule type" value="Genomic_DNA"/>
</dbReference>
<dbReference type="SUPFAM" id="SSF52540">
    <property type="entry name" value="P-loop containing nucleoside triphosphate hydrolases"/>
    <property type="match status" value="2"/>
</dbReference>
<dbReference type="InterPro" id="IPR025662">
    <property type="entry name" value="Sigma_54_int_dom_ATP-bd_1"/>
</dbReference>
<dbReference type="PROSITE" id="PS00675">
    <property type="entry name" value="SIGMA54_INTERACT_1"/>
    <property type="match status" value="1"/>
</dbReference>
<evidence type="ECO:0000313" key="3">
    <source>
        <dbReference type="EMBL" id="CAG8722330.1"/>
    </source>
</evidence>
<dbReference type="PANTHER" id="PTHR32046">
    <property type="entry name" value="G DOMAIN-CONTAINING PROTEIN"/>
    <property type="match status" value="1"/>
</dbReference>
<keyword evidence="1" id="KW-0175">Coiled coil</keyword>
<dbReference type="InterPro" id="IPR027417">
    <property type="entry name" value="P-loop_NTPase"/>
</dbReference>
<protein>
    <submittedName>
        <fullName evidence="3">16831_t:CDS:1</fullName>
    </submittedName>
</protein>
<keyword evidence="4" id="KW-1185">Reference proteome</keyword>
<sequence length="589" mass="68570">MAASKEEINILLLGETGAGKSTFINALANYFKFNSFNDAIFGDIDVLITSRFTITNDDYEMQTITVTSEDEDEYYIVDKVGESSTQKCGVYVFEADGGRVIRLIDTPGIGDTRGIKHDEKNFENILKNISQHEYLNGICILLKPNNARMNITFKFCIQELLSHLHKNAKDNIVFCFTNTRGTFFRPGDTLPVLKRQLQEFKEKFEIEINIHKDIIYCFDNEPFRFLAANKKGMKFTDDEKENFASSWEKSAKESERLLRHIKNCTPHKIIDTVSLNNAKQTVLLLREPLAEIGKNIQENIVEIRKLKEEIQRNDFTNQELKNKLYVPHIELKIIPLDRPKIVCNSSECQAHYIGTTTRICHVKWKDLHKYILDLYGTMIFGKCASCGCPAKNHKIIYYKSITEYSENIDENVENELSENKIEQIYKQDHIKMLQEKIDQLKEQQDKVNQIIIKFTQFLMQNAIAAFNDAYVEYLDYIIHLEREKANTSENYDNNILEALEEIKINYDEEVKVIKEMIENNESSSCSLSSEDILELEQQLYDLPNVGKYLQAIKEEEKKAFKYRERRHKLTNMLNSLTKVFTKANIWNCS</sequence>
<comment type="caution">
    <text evidence="3">The sequence shown here is derived from an EMBL/GenBank/DDBJ whole genome shotgun (WGS) entry which is preliminary data.</text>
</comment>
<feature type="coiled-coil region" evidence="1">
    <location>
        <begin position="426"/>
        <end position="453"/>
    </location>
</feature>
<dbReference type="Pfam" id="PF01926">
    <property type="entry name" value="MMR_HSR1"/>
    <property type="match status" value="1"/>
</dbReference>
<gene>
    <name evidence="3" type="ORF">DERYTH_LOCUS14420</name>
</gene>
<dbReference type="Proteomes" id="UP000789405">
    <property type="component" value="Unassembled WGS sequence"/>
</dbReference>
<reference evidence="3" key="1">
    <citation type="submission" date="2021-06" db="EMBL/GenBank/DDBJ databases">
        <authorList>
            <person name="Kallberg Y."/>
            <person name="Tangrot J."/>
            <person name="Rosling A."/>
        </authorList>
    </citation>
    <scope>NUCLEOTIDE SEQUENCE</scope>
    <source>
        <strain evidence="3">MA453B</strain>
    </source>
</reference>
<accession>A0A9N9I607</accession>
<dbReference type="PANTHER" id="PTHR32046:SF11">
    <property type="entry name" value="IMMUNE-ASSOCIATED NUCLEOTIDE-BINDING PROTEIN 10-LIKE"/>
    <property type="match status" value="1"/>
</dbReference>
<feature type="coiled-coil region" evidence="1">
    <location>
        <begin position="289"/>
        <end position="323"/>
    </location>
</feature>
<evidence type="ECO:0000256" key="1">
    <source>
        <dbReference type="SAM" id="Coils"/>
    </source>
</evidence>
<dbReference type="InterPro" id="IPR006073">
    <property type="entry name" value="GTP-bd"/>
</dbReference>
<dbReference type="AlphaFoldDB" id="A0A9N9I607"/>
<name>A0A9N9I607_9GLOM</name>
<dbReference type="Gene3D" id="3.40.50.300">
    <property type="entry name" value="P-loop containing nucleotide triphosphate hydrolases"/>
    <property type="match status" value="1"/>
</dbReference>
<evidence type="ECO:0000313" key="4">
    <source>
        <dbReference type="Proteomes" id="UP000789405"/>
    </source>
</evidence>
<dbReference type="GO" id="GO:0005525">
    <property type="term" value="F:GTP binding"/>
    <property type="evidence" value="ECO:0007669"/>
    <property type="project" value="InterPro"/>
</dbReference>
<evidence type="ECO:0000259" key="2">
    <source>
        <dbReference type="Pfam" id="PF01926"/>
    </source>
</evidence>
<dbReference type="OrthoDB" id="8954335at2759"/>
<feature type="domain" description="G" evidence="2">
    <location>
        <begin position="10"/>
        <end position="172"/>
    </location>
</feature>
<organism evidence="3 4">
    <name type="scientific">Dentiscutata erythropus</name>
    <dbReference type="NCBI Taxonomy" id="1348616"/>
    <lineage>
        <taxon>Eukaryota</taxon>
        <taxon>Fungi</taxon>
        <taxon>Fungi incertae sedis</taxon>
        <taxon>Mucoromycota</taxon>
        <taxon>Glomeromycotina</taxon>
        <taxon>Glomeromycetes</taxon>
        <taxon>Diversisporales</taxon>
        <taxon>Gigasporaceae</taxon>
        <taxon>Dentiscutata</taxon>
    </lineage>
</organism>